<dbReference type="PANTHER" id="PTHR48109:SF4">
    <property type="entry name" value="DIHYDROOROTATE DEHYDROGENASE (QUINONE), MITOCHONDRIAL"/>
    <property type="match status" value="1"/>
</dbReference>
<dbReference type="UniPathway" id="UPA00070">
    <property type="reaction ID" value="UER00946"/>
</dbReference>
<evidence type="ECO:0000256" key="9">
    <source>
        <dbReference type="ARBA" id="ARBA00022792"/>
    </source>
</evidence>
<proteinExistence type="inferred from homology"/>
<accession>A0A336M2C9</accession>
<dbReference type="SUPFAM" id="SSF51395">
    <property type="entry name" value="FMN-linked oxidoreductases"/>
    <property type="match status" value="1"/>
</dbReference>
<keyword evidence="10" id="KW-0809">Transit peptide</keyword>
<keyword evidence="13 16" id="KW-0496">Mitochondrion</keyword>
<dbReference type="CDD" id="cd04738">
    <property type="entry name" value="DHOD_2_like"/>
    <property type="match status" value="1"/>
</dbReference>
<dbReference type="InterPro" id="IPR050074">
    <property type="entry name" value="DHO_dehydrogenase"/>
</dbReference>
<evidence type="ECO:0000256" key="11">
    <source>
        <dbReference type="ARBA" id="ARBA00022989"/>
    </source>
</evidence>
<comment type="cofactor">
    <cofactor evidence="16">
        <name>FMN</name>
        <dbReference type="ChEBI" id="CHEBI:58210"/>
    </cofactor>
    <text evidence="16">Binds 1 FMN per subunit.</text>
</comment>
<keyword evidence="6 16" id="KW-0285">Flavoprotein</keyword>
<dbReference type="VEuPathDB" id="VectorBase:CSON010769"/>
<evidence type="ECO:0000256" key="5">
    <source>
        <dbReference type="ARBA" id="ARBA00017599"/>
    </source>
</evidence>
<evidence type="ECO:0000259" key="17">
    <source>
        <dbReference type="Pfam" id="PF01180"/>
    </source>
</evidence>
<organism evidence="18">
    <name type="scientific">Culicoides sonorensis</name>
    <name type="common">Biting midge</name>
    <dbReference type="NCBI Taxonomy" id="179676"/>
    <lineage>
        <taxon>Eukaryota</taxon>
        <taxon>Metazoa</taxon>
        <taxon>Ecdysozoa</taxon>
        <taxon>Arthropoda</taxon>
        <taxon>Hexapoda</taxon>
        <taxon>Insecta</taxon>
        <taxon>Pterygota</taxon>
        <taxon>Neoptera</taxon>
        <taxon>Endopterygota</taxon>
        <taxon>Diptera</taxon>
        <taxon>Nematocera</taxon>
        <taxon>Chironomoidea</taxon>
        <taxon>Ceratopogonidae</taxon>
        <taxon>Ceratopogoninae</taxon>
        <taxon>Culicoides</taxon>
        <taxon>Monoculicoides</taxon>
    </lineage>
</organism>
<evidence type="ECO:0000256" key="2">
    <source>
        <dbReference type="ARBA" id="ARBA00005161"/>
    </source>
</evidence>
<comment type="subcellular location">
    <subcellularLocation>
        <location evidence="1 16">Mitochondrion inner membrane</location>
        <topology evidence="1 16">Single-pass membrane protein</topology>
    </subcellularLocation>
</comment>
<dbReference type="GO" id="GO:0106430">
    <property type="term" value="F:dihydroorotate dehydrogenase (quinone) activity"/>
    <property type="evidence" value="ECO:0007669"/>
    <property type="project" value="UniProtKB-EC"/>
</dbReference>
<dbReference type="OMA" id="ERIKMGA"/>
<evidence type="ECO:0000256" key="4">
    <source>
        <dbReference type="ARBA" id="ARBA00012791"/>
    </source>
</evidence>
<dbReference type="EMBL" id="UFQT01000446">
    <property type="protein sequence ID" value="SSX24404.1"/>
    <property type="molecule type" value="Genomic_DNA"/>
</dbReference>
<dbReference type="InterPro" id="IPR005720">
    <property type="entry name" value="Dihydroorotate_DH_cat"/>
</dbReference>
<feature type="domain" description="Dihydroorotate dehydrogenase catalytic" evidence="17">
    <location>
        <begin position="74"/>
        <end position="371"/>
    </location>
</feature>
<dbReference type="NCBIfam" id="TIGR01036">
    <property type="entry name" value="pyrD_sub2"/>
    <property type="match status" value="1"/>
</dbReference>
<evidence type="ECO:0000256" key="1">
    <source>
        <dbReference type="ARBA" id="ARBA00004434"/>
    </source>
</evidence>
<dbReference type="FunFam" id="3.20.20.70:FF:000066">
    <property type="entry name" value="Dihydroorotate dehydrogenase (quinone), mitochondrial"/>
    <property type="match status" value="1"/>
</dbReference>
<sequence length="392" mass="43584">MSQWKKFTTFVKVTTGGVLIFSGINIYRGNERFYNDFIFPINTRLSPELSHNLAIYACKYNVFPKQTLPDNDKLRVKFMNFDLKNPIGMAAGFDKHAQVPDKLIELGFGFVEIGSVTPLPQPGNPKPRVYRLKEDKAIINRYGFNSEGHEAVFERISELRKNKNITAPIGINLGKNKTSEDPVEDYVKGVKLFAPIADYLVVNVSSPNTPGLRKMQHKDILYDLLKDTIAARNSLNLDKPTPIFLKIAPDLSKEEVKEVADIIKMKECKVDGLIISNTTISRDLDLKSDDMNETGGLSGAPLLHKSTNMIAQVYKLTNGKVPIIGVGGVFSGADAYEKLLAGATVVQLYTSFAYHGPFIVPRIKKELSDILDENGWKSVNDVVGKGADKFLK</sequence>
<dbReference type="InterPro" id="IPR013785">
    <property type="entry name" value="Aldolase_TIM"/>
</dbReference>
<keyword evidence="11" id="KW-1133">Transmembrane helix</keyword>
<dbReference type="GO" id="GO:0006207">
    <property type="term" value="P:'de novo' pyrimidine nucleobase biosynthetic process"/>
    <property type="evidence" value="ECO:0007669"/>
    <property type="project" value="InterPro"/>
</dbReference>
<dbReference type="NCBIfam" id="NF003645">
    <property type="entry name" value="PRK05286.1-2"/>
    <property type="match status" value="1"/>
</dbReference>
<evidence type="ECO:0000256" key="7">
    <source>
        <dbReference type="ARBA" id="ARBA00022643"/>
    </source>
</evidence>
<dbReference type="GO" id="GO:0005743">
    <property type="term" value="C:mitochondrial inner membrane"/>
    <property type="evidence" value="ECO:0007669"/>
    <property type="project" value="UniProtKB-SubCell"/>
</dbReference>
<dbReference type="EC" id="1.3.5.2" evidence="4 16"/>
<evidence type="ECO:0000256" key="3">
    <source>
        <dbReference type="ARBA" id="ARBA00005359"/>
    </source>
</evidence>
<dbReference type="InterPro" id="IPR001295">
    <property type="entry name" value="Dihydroorotate_DH_CS"/>
</dbReference>
<evidence type="ECO:0000256" key="8">
    <source>
        <dbReference type="ARBA" id="ARBA00022692"/>
    </source>
</evidence>
<dbReference type="Pfam" id="PF01180">
    <property type="entry name" value="DHO_dh"/>
    <property type="match status" value="1"/>
</dbReference>
<dbReference type="InterPro" id="IPR005719">
    <property type="entry name" value="Dihydroorotate_DH_2"/>
</dbReference>
<gene>
    <name evidence="18" type="primary">CSON010769</name>
</gene>
<dbReference type="PANTHER" id="PTHR48109">
    <property type="entry name" value="DIHYDROOROTATE DEHYDROGENASE (QUINONE), MITOCHONDRIAL-RELATED"/>
    <property type="match status" value="1"/>
</dbReference>
<dbReference type="PROSITE" id="PS00911">
    <property type="entry name" value="DHODEHASE_1"/>
    <property type="match status" value="1"/>
</dbReference>
<evidence type="ECO:0000256" key="12">
    <source>
        <dbReference type="ARBA" id="ARBA00023002"/>
    </source>
</evidence>
<dbReference type="AlphaFoldDB" id="A0A336M2C9"/>
<keyword evidence="12 16" id="KW-0560">Oxidoreductase</keyword>
<keyword evidence="8" id="KW-0812">Transmembrane</keyword>
<comment type="pathway">
    <text evidence="2 16">Pyrimidine metabolism; UMP biosynthesis via de novo pathway; orotate from (S)-dihydroorotate (quinone route): step 1/1.</text>
</comment>
<protein>
    <recommendedName>
        <fullName evidence="5 16">Dihydroorotate dehydrogenase (quinone), mitochondrial</fullName>
        <shortName evidence="16">DHOdehase</shortName>
        <ecNumber evidence="4 16">1.3.5.2</ecNumber>
    </recommendedName>
</protein>
<name>A0A336M2C9_CULSO</name>
<dbReference type="GO" id="GO:0044205">
    <property type="term" value="P:'de novo' UMP biosynthetic process"/>
    <property type="evidence" value="ECO:0007669"/>
    <property type="project" value="UniProtKB-UniPathway"/>
</dbReference>
<evidence type="ECO:0000256" key="14">
    <source>
        <dbReference type="ARBA" id="ARBA00023136"/>
    </source>
</evidence>
<keyword evidence="9 16" id="KW-0999">Mitochondrion inner membrane</keyword>
<dbReference type="NCBIfam" id="NF003652">
    <property type="entry name" value="PRK05286.2-5"/>
    <property type="match status" value="1"/>
</dbReference>
<evidence type="ECO:0000256" key="6">
    <source>
        <dbReference type="ARBA" id="ARBA00022630"/>
    </source>
</evidence>
<comment type="catalytic activity">
    <reaction evidence="15 16">
        <text>(S)-dihydroorotate + a quinone = orotate + a quinol</text>
        <dbReference type="Rhea" id="RHEA:30187"/>
        <dbReference type="ChEBI" id="CHEBI:24646"/>
        <dbReference type="ChEBI" id="CHEBI:30839"/>
        <dbReference type="ChEBI" id="CHEBI:30864"/>
        <dbReference type="ChEBI" id="CHEBI:132124"/>
        <dbReference type="EC" id="1.3.5.2"/>
    </reaction>
</comment>
<evidence type="ECO:0000256" key="13">
    <source>
        <dbReference type="ARBA" id="ARBA00023128"/>
    </source>
</evidence>
<keyword evidence="14" id="KW-0472">Membrane</keyword>
<comment type="similarity">
    <text evidence="3 16">Belongs to the dihydroorotate dehydrogenase family. Type 2 subfamily.</text>
</comment>
<dbReference type="Gene3D" id="3.20.20.70">
    <property type="entry name" value="Aldolase class I"/>
    <property type="match status" value="1"/>
</dbReference>
<evidence type="ECO:0000256" key="10">
    <source>
        <dbReference type="ARBA" id="ARBA00022946"/>
    </source>
</evidence>
<evidence type="ECO:0000256" key="15">
    <source>
        <dbReference type="ARBA" id="ARBA00048639"/>
    </source>
</evidence>
<evidence type="ECO:0000256" key="16">
    <source>
        <dbReference type="RuleBase" id="RU361255"/>
    </source>
</evidence>
<dbReference type="PROSITE" id="PS00912">
    <property type="entry name" value="DHODEHASE_2"/>
    <property type="match status" value="1"/>
</dbReference>
<reference evidence="18" key="1">
    <citation type="submission" date="2018-07" db="EMBL/GenBank/DDBJ databases">
        <authorList>
            <person name="Quirk P.G."/>
            <person name="Krulwich T.A."/>
        </authorList>
    </citation>
    <scope>NUCLEOTIDE SEQUENCE</scope>
</reference>
<keyword evidence="7 16" id="KW-0288">FMN</keyword>
<evidence type="ECO:0000313" key="18">
    <source>
        <dbReference type="EMBL" id="SSX24404.1"/>
    </source>
</evidence>